<evidence type="ECO:0000313" key="1">
    <source>
        <dbReference type="EMBL" id="MDJ1505346.1"/>
    </source>
</evidence>
<protein>
    <submittedName>
        <fullName evidence="1">Uncharacterized protein</fullName>
    </submittedName>
</protein>
<dbReference type="AlphaFoldDB" id="A0AAE3R7N0"/>
<dbReference type="EMBL" id="JASJOU010000015">
    <property type="protein sequence ID" value="MDJ1505346.1"/>
    <property type="molecule type" value="Genomic_DNA"/>
</dbReference>
<evidence type="ECO:0000313" key="2">
    <source>
        <dbReference type="Proteomes" id="UP001232063"/>
    </source>
</evidence>
<comment type="caution">
    <text evidence="1">The sequence shown here is derived from an EMBL/GenBank/DDBJ whole genome shotgun (WGS) entry which is preliminary data.</text>
</comment>
<dbReference type="RefSeq" id="WP_314517302.1">
    <property type="nucleotide sequence ID" value="NZ_JASJOU010000015.1"/>
</dbReference>
<accession>A0AAE3R7N0</accession>
<proteinExistence type="predicted"/>
<keyword evidence="2" id="KW-1185">Reference proteome</keyword>
<dbReference type="Proteomes" id="UP001232063">
    <property type="component" value="Unassembled WGS sequence"/>
</dbReference>
<reference evidence="1" key="1">
    <citation type="submission" date="2023-05" db="EMBL/GenBank/DDBJ databases">
        <authorList>
            <person name="Zhang X."/>
        </authorList>
    </citation>
    <scope>NUCLEOTIDE SEQUENCE</scope>
    <source>
        <strain evidence="1">BD1B2-1</strain>
    </source>
</reference>
<gene>
    <name evidence="1" type="ORF">QNI22_32115</name>
</gene>
<name>A0AAE3R7N0_9BACT</name>
<sequence length="62" mass="7198">MKPILVLFLLLVPLLTWPQEFEPADIHYSLSPIHSNQKSEFIQQVTVKLRMPFVAGKKNDFC</sequence>
<organism evidence="1 2">
    <name type="scientific">Xanthocytophaga agilis</name>
    <dbReference type="NCBI Taxonomy" id="3048010"/>
    <lineage>
        <taxon>Bacteria</taxon>
        <taxon>Pseudomonadati</taxon>
        <taxon>Bacteroidota</taxon>
        <taxon>Cytophagia</taxon>
        <taxon>Cytophagales</taxon>
        <taxon>Rhodocytophagaceae</taxon>
        <taxon>Xanthocytophaga</taxon>
    </lineage>
</organism>